<evidence type="ECO:0000256" key="12">
    <source>
        <dbReference type="SAM" id="SignalP"/>
    </source>
</evidence>
<evidence type="ECO:0000256" key="6">
    <source>
        <dbReference type="ARBA" id="ARBA00023077"/>
    </source>
</evidence>
<dbReference type="Pfam" id="PF00593">
    <property type="entry name" value="TonB_dep_Rec_b-barrel"/>
    <property type="match status" value="1"/>
</dbReference>
<comment type="subcellular location">
    <subcellularLocation>
        <location evidence="1 10">Cell outer membrane</location>
        <topology evidence="1 10">Multi-pass membrane protein</topology>
    </subcellularLocation>
</comment>
<protein>
    <submittedName>
        <fullName evidence="15">TonB-dependent outer membrane receptor</fullName>
    </submittedName>
</protein>
<evidence type="ECO:0000256" key="7">
    <source>
        <dbReference type="ARBA" id="ARBA00023136"/>
    </source>
</evidence>
<dbReference type="SUPFAM" id="SSF56935">
    <property type="entry name" value="Porins"/>
    <property type="match status" value="1"/>
</dbReference>
<dbReference type="InterPro" id="IPR012910">
    <property type="entry name" value="Plug_dom"/>
</dbReference>
<proteinExistence type="inferred from homology"/>
<dbReference type="InterPro" id="IPR010105">
    <property type="entry name" value="TonB_sidphr_rcpt"/>
</dbReference>
<evidence type="ECO:0000256" key="4">
    <source>
        <dbReference type="ARBA" id="ARBA00022452"/>
    </source>
</evidence>
<keyword evidence="9 10" id="KW-0998">Cell outer membrane</keyword>
<evidence type="ECO:0000256" key="2">
    <source>
        <dbReference type="ARBA" id="ARBA00009810"/>
    </source>
</evidence>
<keyword evidence="8 15" id="KW-0675">Receptor</keyword>
<dbReference type="PROSITE" id="PS52016">
    <property type="entry name" value="TONB_DEPENDENT_REC_3"/>
    <property type="match status" value="1"/>
</dbReference>
<evidence type="ECO:0000256" key="9">
    <source>
        <dbReference type="ARBA" id="ARBA00023237"/>
    </source>
</evidence>
<dbReference type="InterPro" id="IPR039426">
    <property type="entry name" value="TonB-dep_rcpt-like"/>
</dbReference>
<keyword evidence="7 10" id="KW-0472">Membrane</keyword>
<name>A0ABS0ACB7_9GAMM</name>
<dbReference type="CDD" id="cd01347">
    <property type="entry name" value="ligand_gated_channel"/>
    <property type="match status" value="1"/>
</dbReference>
<evidence type="ECO:0000256" key="1">
    <source>
        <dbReference type="ARBA" id="ARBA00004571"/>
    </source>
</evidence>
<dbReference type="InterPro" id="IPR000531">
    <property type="entry name" value="Beta-barrel_TonB"/>
</dbReference>
<reference evidence="15 16" key="1">
    <citation type="submission" date="2012-09" db="EMBL/GenBank/DDBJ databases">
        <title>Genome Sequence of alkane-degrading Bacterium Alcanivorax venustensis ISO4.</title>
        <authorList>
            <person name="Lai Q."/>
            <person name="Shao Z."/>
        </authorList>
    </citation>
    <scope>NUCLEOTIDE SEQUENCE [LARGE SCALE GENOMIC DNA]</scope>
    <source>
        <strain evidence="15 16">ISO4</strain>
    </source>
</reference>
<sequence>MSALRFTRLSICLILAGSANLYAADDDTDDTHELDAVDVVGTSVDGYDAGMITEGSGSYTSGASNTATRMVLSPRETPQSVTVITREQMEDFDLNSVAEVMQRTPGVTVNAQDTERLTFSARGFEITNFLYDGMPSMRSSTLGKQSAHADTFIYDRIEVLRGASGLLHGIGNPSATINLVRKKPTREFAGQAGLSANSWDGYRGELDLGGPLTEDGRVRGRFVTAYQQGESFLDHYENEKQVFYGVIEADLSEDTMITLGVDSMDYDPEGSTWGGVPLFYSDGGIADLDRDTNPATDWSSWAQEARTAFVNLEHQFSSGWYGKLAYTYQENNYDAQLASAGGGTLNRDGSGLTFWSGRYLEDKKQHTFDAYANGPFELFGRHHELIVGASYSRSKVDYIGQPSVNFDSTLDNLFTWDGDRAKPLWGDINTDENERASQTGLYATARFKPTDDLAVITGARVVDWRVDRGGFNWSGDFAERYQENGEVVPFAGVVYDLTDRHSVYASYTSIFQPQTQRDLNNRILDPEEGNSYEAGLKSEFRDGRLNTSVAVFRVDQDNLAEGTGQPIPGGPPNSEAYRAVDGAQTNGFELTASGEILPRWQMLAGYTHRVTEDPDGDELNTTSPEEMVRLSTRYRLSGRFDGLTVGAGVAWQNQIYAFVDRPGQSGQYKFVQDSYTLVDLMARYRFSPALAVTANVSNLTDEKYYNNLGFYNGGYYGDARQYSLKLNYNF</sequence>
<evidence type="ECO:0000256" key="10">
    <source>
        <dbReference type="PROSITE-ProRule" id="PRU01360"/>
    </source>
</evidence>
<dbReference type="RefSeq" id="WP_194854930.1">
    <property type="nucleotide sequence ID" value="NZ_ARXR01000002.1"/>
</dbReference>
<dbReference type="EMBL" id="ARXR01000002">
    <property type="protein sequence ID" value="MBF5051728.1"/>
    <property type="molecule type" value="Genomic_DNA"/>
</dbReference>
<organism evidence="15 16">
    <name type="scientific">Alloalcanivorax venustensis ISO4</name>
    <dbReference type="NCBI Taxonomy" id="1177184"/>
    <lineage>
        <taxon>Bacteria</taxon>
        <taxon>Pseudomonadati</taxon>
        <taxon>Pseudomonadota</taxon>
        <taxon>Gammaproteobacteria</taxon>
        <taxon>Oceanospirillales</taxon>
        <taxon>Alcanivoracaceae</taxon>
        <taxon>Alloalcanivorax</taxon>
    </lineage>
</organism>
<keyword evidence="16" id="KW-1185">Reference proteome</keyword>
<evidence type="ECO:0000256" key="11">
    <source>
        <dbReference type="RuleBase" id="RU003357"/>
    </source>
</evidence>
<feature type="chain" id="PRO_5046737094" evidence="12">
    <location>
        <begin position="24"/>
        <end position="730"/>
    </location>
</feature>
<evidence type="ECO:0000256" key="3">
    <source>
        <dbReference type="ARBA" id="ARBA00022448"/>
    </source>
</evidence>
<dbReference type="PANTHER" id="PTHR32552">
    <property type="entry name" value="FERRICHROME IRON RECEPTOR-RELATED"/>
    <property type="match status" value="1"/>
</dbReference>
<keyword evidence="6 11" id="KW-0798">TonB box</keyword>
<evidence type="ECO:0000256" key="5">
    <source>
        <dbReference type="ARBA" id="ARBA00022692"/>
    </source>
</evidence>
<dbReference type="InterPro" id="IPR037066">
    <property type="entry name" value="Plug_dom_sf"/>
</dbReference>
<keyword evidence="12" id="KW-0732">Signal</keyword>
<dbReference type="PANTHER" id="PTHR32552:SF74">
    <property type="entry name" value="HYDROXAMATE SIDEROPHORE RECEPTOR FHUE"/>
    <property type="match status" value="1"/>
</dbReference>
<dbReference type="InterPro" id="IPR036942">
    <property type="entry name" value="Beta-barrel_TonB_sf"/>
</dbReference>
<keyword evidence="4 10" id="KW-1134">Transmembrane beta strand</keyword>
<feature type="signal peptide" evidence="12">
    <location>
        <begin position="1"/>
        <end position="23"/>
    </location>
</feature>
<dbReference type="Gene3D" id="2.170.130.10">
    <property type="entry name" value="TonB-dependent receptor, plug domain"/>
    <property type="match status" value="1"/>
</dbReference>
<evidence type="ECO:0000313" key="16">
    <source>
        <dbReference type="Proteomes" id="UP000644441"/>
    </source>
</evidence>
<dbReference type="Gene3D" id="2.40.170.20">
    <property type="entry name" value="TonB-dependent receptor, beta-barrel domain"/>
    <property type="match status" value="1"/>
</dbReference>
<accession>A0ABS0ACB7</accession>
<evidence type="ECO:0000259" key="14">
    <source>
        <dbReference type="Pfam" id="PF07715"/>
    </source>
</evidence>
<feature type="domain" description="TonB-dependent receptor plug" evidence="14">
    <location>
        <begin position="74"/>
        <end position="174"/>
    </location>
</feature>
<comment type="caution">
    <text evidence="15">The sequence shown here is derived from an EMBL/GenBank/DDBJ whole genome shotgun (WGS) entry which is preliminary data.</text>
</comment>
<dbReference type="NCBIfam" id="TIGR01783">
    <property type="entry name" value="TonB-siderophor"/>
    <property type="match status" value="1"/>
</dbReference>
<feature type="domain" description="TonB-dependent receptor-like beta-barrel" evidence="13">
    <location>
        <begin position="272"/>
        <end position="699"/>
    </location>
</feature>
<keyword evidence="3 10" id="KW-0813">Transport</keyword>
<dbReference type="Proteomes" id="UP000644441">
    <property type="component" value="Unassembled WGS sequence"/>
</dbReference>
<comment type="similarity">
    <text evidence="2 10 11">Belongs to the TonB-dependent receptor family.</text>
</comment>
<evidence type="ECO:0000256" key="8">
    <source>
        <dbReference type="ARBA" id="ARBA00023170"/>
    </source>
</evidence>
<keyword evidence="5 10" id="KW-0812">Transmembrane</keyword>
<dbReference type="Pfam" id="PF07715">
    <property type="entry name" value="Plug"/>
    <property type="match status" value="1"/>
</dbReference>
<evidence type="ECO:0000259" key="13">
    <source>
        <dbReference type="Pfam" id="PF00593"/>
    </source>
</evidence>
<gene>
    <name evidence="15" type="ORF">ISO4_00330</name>
</gene>
<evidence type="ECO:0000313" key="15">
    <source>
        <dbReference type="EMBL" id="MBF5051728.1"/>
    </source>
</evidence>